<dbReference type="Gene3D" id="1.10.20.60">
    <property type="entry name" value="Glu-tRNAGln amidotransferase C subunit, N-terminal domain"/>
    <property type="match status" value="1"/>
</dbReference>
<dbReference type="GO" id="GO:0005524">
    <property type="term" value="F:ATP binding"/>
    <property type="evidence" value="ECO:0007669"/>
    <property type="project" value="UniProtKB-KW"/>
</dbReference>
<keyword evidence="1" id="KW-0547">Nucleotide-binding</keyword>
<dbReference type="HAMAP" id="MF_00122">
    <property type="entry name" value="GatC"/>
    <property type="match status" value="1"/>
</dbReference>
<keyword evidence="1" id="KW-0436">Ligase</keyword>
<dbReference type="PANTHER" id="PTHR15004">
    <property type="entry name" value="GLUTAMYL-TRNA(GLN) AMIDOTRANSFERASE SUBUNIT C, MITOCHONDRIAL"/>
    <property type="match status" value="1"/>
</dbReference>
<sequence length="108" mass="12013">MPDLINKKTLEYLAGLGRIELDKKHEEKMLGDLQNILGHFDELKEVDTEDVEPLAGGTIETNVFRNDEGFKLPADAKALAGRQVSSSNLTKAFPEKEGDFLKVPPVFE</sequence>
<protein>
    <recommendedName>
        <fullName evidence="1">Aspartyl/glutamyl-tRNA(Asn/Gln) amidotransferase subunit C</fullName>
        <shortName evidence="1">Asp/Glu-ADT subunit C</shortName>
        <ecNumber evidence="1">6.3.5.-</ecNumber>
    </recommendedName>
</protein>
<evidence type="ECO:0000313" key="3">
    <source>
        <dbReference type="Proteomes" id="UP000230215"/>
    </source>
</evidence>
<keyword evidence="1" id="KW-0067">ATP-binding</keyword>
<comment type="function">
    <text evidence="1">Allows the formation of correctly charged Asn-tRNA(Asn) or Gln-tRNA(Gln) through the transamidation of misacylated Asp-tRNA(Asn) or Glu-tRNA(Gln) in organisms which lack either or both of asparaginyl-tRNA or glutaminyl-tRNA synthetases. The reaction takes place in the presence of glutamine and ATP through an activated phospho-Asp-tRNA(Asn) or phospho-Glu-tRNA(Gln).</text>
</comment>
<organism evidence="2 3">
    <name type="scientific">Candidatus Nealsonbacteria bacterium CG15_BIG_FIL_POST_REV_8_21_14_020_37_12</name>
    <dbReference type="NCBI Taxonomy" id="1974716"/>
    <lineage>
        <taxon>Bacteria</taxon>
        <taxon>Candidatus Nealsoniibacteriota</taxon>
    </lineage>
</organism>
<dbReference type="NCBIfam" id="TIGR00135">
    <property type="entry name" value="gatC"/>
    <property type="match status" value="1"/>
</dbReference>
<proteinExistence type="inferred from homology"/>
<comment type="catalytic activity">
    <reaction evidence="1">
        <text>L-glutamyl-tRNA(Gln) + L-glutamine + ATP + H2O = L-glutaminyl-tRNA(Gln) + L-glutamate + ADP + phosphate + H(+)</text>
        <dbReference type="Rhea" id="RHEA:17521"/>
        <dbReference type="Rhea" id="RHEA-COMP:9681"/>
        <dbReference type="Rhea" id="RHEA-COMP:9684"/>
        <dbReference type="ChEBI" id="CHEBI:15377"/>
        <dbReference type="ChEBI" id="CHEBI:15378"/>
        <dbReference type="ChEBI" id="CHEBI:29985"/>
        <dbReference type="ChEBI" id="CHEBI:30616"/>
        <dbReference type="ChEBI" id="CHEBI:43474"/>
        <dbReference type="ChEBI" id="CHEBI:58359"/>
        <dbReference type="ChEBI" id="CHEBI:78520"/>
        <dbReference type="ChEBI" id="CHEBI:78521"/>
        <dbReference type="ChEBI" id="CHEBI:456216"/>
    </reaction>
</comment>
<dbReference type="GO" id="GO:0070681">
    <property type="term" value="P:glutaminyl-tRNAGln biosynthesis via transamidation"/>
    <property type="evidence" value="ECO:0007669"/>
    <property type="project" value="TreeGrafter"/>
</dbReference>
<dbReference type="GO" id="GO:0050567">
    <property type="term" value="F:glutaminyl-tRNA synthase (glutamine-hydrolyzing) activity"/>
    <property type="evidence" value="ECO:0007669"/>
    <property type="project" value="UniProtKB-UniRule"/>
</dbReference>
<keyword evidence="1" id="KW-0648">Protein biosynthesis</keyword>
<dbReference type="GO" id="GO:0016740">
    <property type="term" value="F:transferase activity"/>
    <property type="evidence" value="ECO:0007669"/>
    <property type="project" value="UniProtKB-KW"/>
</dbReference>
<dbReference type="SUPFAM" id="SSF141000">
    <property type="entry name" value="Glu-tRNAGln amidotransferase C subunit"/>
    <property type="match status" value="1"/>
</dbReference>
<keyword evidence="2" id="KW-0808">Transferase</keyword>
<dbReference type="AlphaFoldDB" id="A0A2M7H0Q3"/>
<dbReference type="GO" id="GO:0050566">
    <property type="term" value="F:asparaginyl-tRNA synthase (glutamine-hydrolyzing) activity"/>
    <property type="evidence" value="ECO:0007669"/>
    <property type="project" value="RHEA"/>
</dbReference>
<dbReference type="InterPro" id="IPR003837">
    <property type="entry name" value="GatC"/>
</dbReference>
<accession>A0A2M7H0Q3</accession>
<dbReference type="GO" id="GO:0006412">
    <property type="term" value="P:translation"/>
    <property type="evidence" value="ECO:0007669"/>
    <property type="project" value="UniProtKB-UniRule"/>
</dbReference>
<gene>
    <name evidence="1 2" type="primary">gatC</name>
    <name evidence="2" type="ORF">COW25_02630</name>
</gene>
<reference evidence="3" key="1">
    <citation type="submission" date="2017-09" db="EMBL/GenBank/DDBJ databases">
        <title>Depth-based differentiation of microbial function through sediment-hosted aquifers and enrichment of novel symbionts in the deep terrestrial subsurface.</title>
        <authorList>
            <person name="Probst A.J."/>
            <person name="Ladd B."/>
            <person name="Jarett J.K."/>
            <person name="Geller-Mcgrath D.E."/>
            <person name="Sieber C.M.K."/>
            <person name="Emerson J.B."/>
            <person name="Anantharaman K."/>
            <person name="Thomas B.C."/>
            <person name="Malmstrom R."/>
            <person name="Stieglmeier M."/>
            <person name="Klingl A."/>
            <person name="Woyke T."/>
            <person name="Ryan C.M."/>
            <person name="Banfield J.F."/>
        </authorList>
    </citation>
    <scope>NUCLEOTIDE SEQUENCE [LARGE SCALE GENOMIC DNA]</scope>
</reference>
<comment type="subunit">
    <text evidence="1">Heterotrimer of A, B and C subunits.</text>
</comment>
<dbReference type="InterPro" id="IPR036113">
    <property type="entry name" value="Asp/Glu-ADT_sf_sub_c"/>
</dbReference>
<comment type="catalytic activity">
    <reaction evidence="1">
        <text>L-aspartyl-tRNA(Asn) + L-glutamine + ATP + H2O = L-asparaginyl-tRNA(Asn) + L-glutamate + ADP + phosphate + 2 H(+)</text>
        <dbReference type="Rhea" id="RHEA:14513"/>
        <dbReference type="Rhea" id="RHEA-COMP:9674"/>
        <dbReference type="Rhea" id="RHEA-COMP:9677"/>
        <dbReference type="ChEBI" id="CHEBI:15377"/>
        <dbReference type="ChEBI" id="CHEBI:15378"/>
        <dbReference type="ChEBI" id="CHEBI:29985"/>
        <dbReference type="ChEBI" id="CHEBI:30616"/>
        <dbReference type="ChEBI" id="CHEBI:43474"/>
        <dbReference type="ChEBI" id="CHEBI:58359"/>
        <dbReference type="ChEBI" id="CHEBI:78515"/>
        <dbReference type="ChEBI" id="CHEBI:78516"/>
        <dbReference type="ChEBI" id="CHEBI:456216"/>
    </reaction>
</comment>
<dbReference type="Proteomes" id="UP000230215">
    <property type="component" value="Unassembled WGS sequence"/>
</dbReference>
<dbReference type="GO" id="GO:0006450">
    <property type="term" value="P:regulation of translational fidelity"/>
    <property type="evidence" value="ECO:0007669"/>
    <property type="project" value="InterPro"/>
</dbReference>
<evidence type="ECO:0000313" key="2">
    <source>
        <dbReference type="EMBL" id="PIW34667.1"/>
    </source>
</evidence>
<name>A0A2M7H0Q3_9BACT</name>
<dbReference type="EMBL" id="PFGB01000082">
    <property type="protein sequence ID" value="PIW34667.1"/>
    <property type="molecule type" value="Genomic_DNA"/>
</dbReference>
<comment type="similarity">
    <text evidence="1">Belongs to the GatC family.</text>
</comment>
<comment type="caution">
    <text evidence="2">The sequence shown here is derived from an EMBL/GenBank/DDBJ whole genome shotgun (WGS) entry which is preliminary data.</text>
</comment>
<evidence type="ECO:0000256" key="1">
    <source>
        <dbReference type="HAMAP-Rule" id="MF_00122"/>
    </source>
</evidence>
<dbReference type="PANTHER" id="PTHR15004:SF0">
    <property type="entry name" value="GLUTAMYL-TRNA(GLN) AMIDOTRANSFERASE SUBUNIT C, MITOCHONDRIAL"/>
    <property type="match status" value="1"/>
</dbReference>
<dbReference type="Pfam" id="PF02686">
    <property type="entry name" value="GatC"/>
    <property type="match status" value="1"/>
</dbReference>
<dbReference type="EC" id="6.3.5.-" evidence="1"/>